<dbReference type="Proteomes" id="UP001415857">
    <property type="component" value="Unassembled WGS sequence"/>
</dbReference>
<dbReference type="PANTHER" id="PTHR35463:SF11">
    <property type="entry name" value="TRANSMEMBRANE PROTEIN"/>
    <property type="match status" value="1"/>
</dbReference>
<feature type="signal peptide" evidence="1">
    <location>
        <begin position="1"/>
        <end position="22"/>
    </location>
</feature>
<name>A0AAP0RMZ7_LIQFO</name>
<dbReference type="AlphaFoldDB" id="A0AAP0RMZ7"/>
<evidence type="ECO:0000313" key="3">
    <source>
        <dbReference type="Proteomes" id="UP001415857"/>
    </source>
</evidence>
<dbReference type="EMBL" id="JBBPBK010000007">
    <property type="protein sequence ID" value="KAK9280755.1"/>
    <property type="molecule type" value="Genomic_DNA"/>
</dbReference>
<gene>
    <name evidence="2" type="ORF">L1049_003643</name>
</gene>
<organism evidence="2 3">
    <name type="scientific">Liquidambar formosana</name>
    <name type="common">Formosan gum</name>
    <dbReference type="NCBI Taxonomy" id="63359"/>
    <lineage>
        <taxon>Eukaryota</taxon>
        <taxon>Viridiplantae</taxon>
        <taxon>Streptophyta</taxon>
        <taxon>Embryophyta</taxon>
        <taxon>Tracheophyta</taxon>
        <taxon>Spermatophyta</taxon>
        <taxon>Magnoliopsida</taxon>
        <taxon>eudicotyledons</taxon>
        <taxon>Gunneridae</taxon>
        <taxon>Pentapetalae</taxon>
        <taxon>Saxifragales</taxon>
        <taxon>Altingiaceae</taxon>
        <taxon>Liquidambar</taxon>
    </lineage>
</organism>
<evidence type="ECO:0000313" key="2">
    <source>
        <dbReference type="EMBL" id="KAK9280755.1"/>
    </source>
</evidence>
<feature type="chain" id="PRO_5042819287" evidence="1">
    <location>
        <begin position="23"/>
        <end position="147"/>
    </location>
</feature>
<accession>A0AAP0RMZ7</accession>
<protein>
    <submittedName>
        <fullName evidence="2">Uncharacterized protein</fullName>
    </submittedName>
</protein>
<keyword evidence="1" id="KW-0732">Signal</keyword>
<evidence type="ECO:0000256" key="1">
    <source>
        <dbReference type="SAM" id="SignalP"/>
    </source>
</evidence>
<keyword evidence="3" id="KW-1185">Reference proteome</keyword>
<proteinExistence type="predicted"/>
<reference evidence="2 3" key="1">
    <citation type="journal article" date="2024" name="Plant J.">
        <title>Genome sequences and population genomics reveal climatic adaptation and genomic divergence between two closely related sweetgum species.</title>
        <authorList>
            <person name="Xu W.Q."/>
            <person name="Ren C.Q."/>
            <person name="Zhang X.Y."/>
            <person name="Comes H.P."/>
            <person name="Liu X.H."/>
            <person name="Li Y.G."/>
            <person name="Kettle C.J."/>
            <person name="Jalonen R."/>
            <person name="Gaisberger H."/>
            <person name="Ma Y.Z."/>
            <person name="Qiu Y.X."/>
        </authorList>
    </citation>
    <scope>NUCLEOTIDE SEQUENCE [LARGE SCALE GENOMIC DNA]</scope>
    <source>
        <strain evidence="2">Hangzhou</strain>
    </source>
</reference>
<comment type="caution">
    <text evidence="2">The sequence shown here is derived from an EMBL/GenBank/DDBJ whole genome shotgun (WGS) entry which is preliminary data.</text>
</comment>
<sequence>MDKHRSFCLLLTIFLLTVGDEALHNMEDQERKPTISEMLTSMFSFSTISTPSISYLEKAKTLAKQAHAYFFPPNLDFRSSDEVQGNGGGGAGEKVREAVADSLGESKATVEDSAELVAKLVTETVHKTVEKVKKSLSERGGDTQAEL</sequence>
<dbReference type="PANTHER" id="PTHR35463">
    <property type="entry name" value="TRANSMEMBRANE PROTEIN"/>
    <property type="match status" value="1"/>
</dbReference>